<dbReference type="Gene3D" id="3.60.10.10">
    <property type="entry name" value="Endonuclease/exonuclease/phosphatase"/>
    <property type="match status" value="1"/>
</dbReference>
<dbReference type="Proteomes" id="UP001652660">
    <property type="component" value="Chromosome 9c"/>
</dbReference>
<dbReference type="PANTHER" id="PTHR33116:SF80">
    <property type="entry name" value="REVERSE TRANSCRIPTASE ZINC-BINDING DOMAIN-CONTAINING PROTEIN"/>
    <property type="match status" value="1"/>
</dbReference>
<keyword evidence="1" id="KW-1185">Reference proteome</keyword>
<reference evidence="2" key="1">
    <citation type="submission" date="2025-08" db="UniProtKB">
        <authorList>
            <consortium name="RefSeq"/>
        </authorList>
    </citation>
    <scope>IDENTIFICATION</scope>
    <source>
        <tissue evidence="2">Leaves</tissue>
    </source>
</reference>
<protein>
    <recommendedName>
        <fullName evidence="3">Reverse transcriptase domain-containing protein</fullName>
    </recommendedName>
</protein>
<accession>A0ABM4VMA0</accession>
<sequence length="399" mass="45826">MEHISTNVSGPWLLAGDFNIISFADERSGGSHVNMGAMGDFNLAIFNCSLGDVEFDGPPFTWTYGRVWQRLDRALMNQQWSSVFVEYLGRGLQNFISEDGSRQYSASGGIVPFLAFADDLIIFTRASEDCLRDLLSLLHRYQSCSGQRINVAKSSFTCSSRVSDSLLNMISDTTGYRRQFLPFVYLGVPIDKTRLKCIHYDGLVSKIRGRISHWSSKLLSMGGKIILLRHVLGSMPLYLCQVMDPSKAIIISIARLFNAFLWDDESWKIHWTSWEKLCFPKEEGGLGFRSLEAMVQAFSCKLWWNFRLQVSPWAKFMLCKYAQLSHPSKVELGHSSAIWRRLVSIRETAEPNIRWCLGEGLVDFWYDRWLLGDPLYHLYCPQDSTHFLVAEFFYWGQME</sequence>
<evidence type="ECO:0008006" key="3">
    <source>
        <dbReference type="Google" id="ProtNLM"/>
    </source>
</evidence>
<dbReference type="SUPFAM" id="SSF56219">
    <property type="entry name" value="DNase I-like"/>
    <property type="match status" value="1"/>
</dbReference>
<dbReference type="RefSeq" id="XP_071920659.1">
    <property type="nucleotide sequence ID" value="XM_072064558.1"/>
</dbReference>
<dbReference type="PANTHER" id="PTHR33116">
    <property type="entry name" value="REVERSE TRANSCRIPTASE ZINC-BINDING DOMAIN-CONTAINING PROTEIN-RELATED-RELATED"/>
    <property type="match status" value="1"/>
</dbReference>
<evidence type="ECO:0000313" key="1">
    <source>
        <dbReference type="Proteomes" id="UP001652660"/>
    </source>
</evidence>
<proteinExistence type="predicted"/>
<dbReference type="InterPro" id="IPR036691">
    <property type="entry name" value="Endo/exonu/phosph_ase_sf"/>
</dbReference>
<dbReference type="GeneID" id="140014148"/>
<gene>
    <name evidence="2" type="primary">LOC140014148</name>
</gene>
<evidence type="ECO:0000313" key="2">
    <source>
        <dbReference type="RefSeq" id="XP_071920659.1"/>
    </source>
</evidence>
<name>A0ABM4VMA0_COFAR</name>
<organism evidence="1 2">
    <name type="scientific">Coffea arabica</name>
    <name type="common">Arabian coffee</name>
    <dbReference type="NCBI Taxonomy" id="13443"/>
    <lineage>
        <taxon>Eukaryota</taxon>
        <taxon>Viridiplantae</taxon>
        <taxon>Streptophyta</taxon>
        <taxon>Embryophyta</taxon>
        <taxon>Tracheophyta</taxon>
        <taxon>Spermatophyta</taxon>
        <taxon>Magnoliopsida</taxon>
        <taxon>eudicotyledons</taxon>
        <taxon>Gunneridae</taxon>
        <taxon>Pentapetalae</taxon>
        <taxon>asterids</taxon>
        <taxon>lamiids</taxon>
        <taxon>Gentianales</taxon>
        <taxon>Rubiaceae</taxon>
        <taxon>Ixoroideae</taxon>
        <taxon>Gardenieae complex</taxon>
        <taxon>Bertiereae - Coffeeae clade</taxon>
        <taxon>Coffeeae</taxon>
        <taxon>Coffea</taxon>
    </lineage>
</organism>